<dbReference type="AlphaFoldDB" id="A0A7J7WYS1"/>
<evidence type="ECO:0000313" key="3">
    <source>
        <dbReference type="EMBL" id="KAF6342605.1"/>
    </source>
</evidence>
<dbReference type="InterPro" id="IPR028034">
    <property type="entry name" value="HU-CCDC81"/>
</dbReference>
<dbReference type="Proteomes" id="UP000558488">
    <property type="component" value="Unassembled WGS sequence"/>
</dbReference>
<organism evidence="3 4">
    <name type="scientific">Pipistrellus kuhlii</name>
    <name type="common">Kuhl's pipistrelle</name>
    <dbReference type="NCBI Taxonomy" id="59472"/>
    <lineage>
        <taxon>Eukaryota</taxon>
        <taxon>Metazoa</taxon>
        <taxon>Chordata</taxon>
        <taxon>Craniata</taxon>
        <taxon>Vertebrata</taxon>
        <taxon>Euteleostomi</taxon>
        <taxon>Mammalia</taxon>
        <taxon>Eutheria</taxon>
        <taxon>Laurasiatheria</taxon>
        <taxon>Chiroptera</taxon>
        <taxon>Yangochiroptera</taxon>
        <taxon>Vespertilionidae</taxon>
        <taxon>Pipistrellus</taxon>
    </lineage>
</organism>
<comment type="caution">
    <text evidence="3">The sequence shown here is derived from an EMBL/GenBank/DDBJ whole genome shotgun (WGS) entry which is preliminary data.</text>
</comment>
<evidence type="ECO:0000313" key="4">
    <source>
        <dbReference type="Proteomes" id="UP000558488"/>
    </source>
</evidence>
<gene>
    <name evidence="3" type="ORF">mPipKuh1_002259</name>
</gene>
<keyword evidence="4" id="KW-1185">Reference proteome</keyword>
<dbReference type="Pfam" id="PF14908">
    <property type="entry name" value="HU-CCDC81_euk_1"/>
    <property type="match status" value="1"/>
</dbReference>
<proteinExistence type="predicted"/>
<sequence>MLDTIIPCLQGVSKNLLPTLPLLSQEDVSTIWEHVSEFVERQLSIHKGVQIPGLGIFTFMRQKLDVGNKCILFERPIFIMAEKLLQLHGLKQNRVYTPGDIPVVPLNFVMISLEGSLNRDTVEGCVKETLLFLSRSISIKQNVEFTFKGIGVLVIKDGGVKMRFLKDFLCKVDGSGALAKALANAWHCGLSVV</sequence>
<name>A0A7J7WYS1_PIPKU</name>
<dbReference type="Pfam" id="PF18289">
    <property type="entry name" value="HU-CCDC81_euk_2"/>
    <property type="match status" value="1"/>
</dbReference>
<accession>A0A7J7WYS1</accession>
<dbReference type="InterPro" id="IPR040673">
    <property type="entry name" value="CCDC81_HU_dom_2"/>
</dbReference>
<evidence type="ECO:0000259" key="1">
    <source>
        <dbReference type="Pfam" id="PF14908"/>
    </source>
</evidence>
<reference evidence="3 4" key="1">
    <citation type="journal article" date="2020" name="Nature">
        <title>Six reference-quality genomes reveal evolution of bat adaptations.</title>
        <authorList>
            <person name="Jebb D."/>
            <person name="Huang Z."/>
            <person name="Pippel M."/>
            <person name="Hughes G.M."/>
            <person name="Lavrichenko K."/>
            <person name="Devanna P."/>
            <person name="Winkler S."/>
            <person name="Jermiin L.S."/>
            <person name="Skirmuntt E.C."/>
            <person name="Katzourakis A."/>
            <person name="Burkitt-Gray L."/>
            <person name="Ray D.A."/>
            <person name="Sullivan K.A.M."/>
            <person name="Roscito J.G."/>
            <person name="Kirilenko B.M."/>
            <person name="Davalos L.M."/>
            <person name="Corthals A.P."/>
            <person name="Power M.L."/>
            <person name="Jones G."/>
            <person name="Ransome R.D."/>
            <person name="Dechmann D.K.N."/>
            <person name="Locatelli A.G."/>
            <person name="Puechmaille S.J."/>
            <person name="Fedrigo O."/>
            <person name="Jarvis E.D."/>
            <person name="Hiller M."/>
            <person name="Vernes S.C."/>
            <person name="Myers E.W."/>
            <person name="Teeling E.C."/>
        </authorList>
    </citation>
    <scope>NUCLEOTIDE SEQUENCE [LARGE SCALE GENOMIC DNA]</scope>
    <source>
        <strain evidence="3">MPipKuh1</strain>
        <tissue evidence="3">Flight muscle</tissue>
    </source>
</reference>
<dbReference type="PANTHER" id="PTHR14362">
    <property type="entry name" value="COILED-COIL DOMAIN-CONTAINING PROTEIN 81"/>
    <property type="match status" value="1"/>
</dbReference>
<dbReference type="GO" id="GO:0005815">
    <property type="term" value="C:microtubule organizing center"/>
    <property type="evidence" value="ECO:0007669"/>
    <property type="project" value="TreeGrafter"/>
</dbReference>
<feature type="domain" description="CCDC81 HU" evidence="2">
    <location>
        <begin position="102"/>
        <end position="176"/>
    </location>
</feature>
<dbReference type="EMBL" id="JACAGB010000009">
    <property type="protein sequence ID" value="KAF6342605.1"/>
    <property type="molecule type" value="Genomic_DNA"/>
</dbReference>
<dbReference type="InterPro" id="IPR026295">
    <property type="entry name" value="CCD81"/>
</dbReference>
<protein>
    <submittedName>
        <fullName evidence="3">Coiled-coil domain containing 81</fullName>
    </submittedName>
</protein>
<feature type="domain" description="CCDC81 HU" evidence="1">
    <location>
        <begin position="10"/>
        <end position="92"/>
    </location>
</feature>
<dbReference type="PANTHER" id="PTHR14362:SF2">
    <property type="entry name" value="COILED-COIL DOMAIN-CONTAINING PROTEIN 81"/>
    <property type="match status" value="1"/>
</dbReference>
<evidence type="ECO:0000259" key="2">
    <source>
        <dbReference type="Pfam" id="PF18289"/>
    </source>
</evidence>